<evidence type="ECO:0000256" key="1">
    <source>
        <dbReference type="ARBA" id="ARBA00004571"/>
    </source>
</evidence>
<comment type="caution">
    <text evidence="10">The sequence shown here is derived from an EMBL/GenBank/DDBJ whole genome shotgun (WGS) entry which is preliminary data.</text>
</comment>
<dbReference type="Gene3D" id="2.40.170.20">
    <property type="entry name" value="TonB-dependent receptor, beta-barrel domain"/>
    <property type="match status" value="1"/>
</dbReference>
<dbReference type="FunFam" id="2.60.40.1120:FF:000003">
    <property type="entry name" value="Outer membrane protein Omp121"/>
    <property type="match status" value="1"/>
</dbReference>
<organism evidence="10 11">
    <name type="scientific">Echinicola pacifica</name>
    <dbReference type="NCBI Taxonomy" id="346377"/>
    <lineage>
        <taxon>Bacteria</taxon>
        <taxon>Pseudomonadati</taxon>
        <taxon>Bacteroidota</taxon>
        <taxon>Cytophagia</taxon>
        <taxon>Cytophagales</taxon>
        <taxon>Cyclobacteriaceae</taxon>
        <taxon>Echinicola</taxon>
    </lineage>
</organism>
<evidence type="ECO:0000313" key="10">
    <source>
        <dbReference type="EMBL" id="GGZ30477.1"/>
    </source>
</evidence>
<evidence type="ECO:0000313" key="11">
    <source>
        <dbReference type="Proteomes" id="UP000619457"/>
    </source>
</evidence>
<accession>A0A918USL2</accession>
<keyword evidence="6 7" id="KW-0998">Cell outer membrane</keyword>
<keyword evidence="3 7" id="KW-1134">Transmembrane beta strand</keyword>
<dbReference type="Gene3D" id="2.170.130.10">
    <property type="entry name" value="TonB-dependent receptor, plug domain"/>
    <property type="match status" value="1"/>
</dbReference>
<evidence type="ECO:0000256" key="4">
    <source>
        <dbReference type="ARBA" id="ARBA00022692"/>
    </source>
</evidence>
<keyword evidence="11" id="KW-1185">Reference proteome</keyword>
<dbReference type="InterPro" id="IPR036942">
    <property type="entry name" value="Beta-barrel_TonB_sf"/>
</dbReference>
<feature type="chain" id="PRO_5037610559" evidence="8">
    <location>
        <begin position="20"/>
        <end position="1019"/>
    </location>
</feature>
<evidence type="ECO:0000256" key="2">
    <source>
        <dbReference type="ARBA" id="ARBA00022448"/>
    </source>
</evidence>
<comment type="similarity">
    <text evidence="7">Belongs to the TonB-dependent receptor family.</text>
</comment>
<dbReference type="SUPFAM" id="SSF56935">
    <property type="entry name" value="Porins"/>
    <property type="match status" value="1"/>
</dbReference>
<dbReference type="InterPro" id="IPR023996">
    <property type="entry name" value="TonB-dep_OMP_SusC/RagA"/>
</dbReference>
<dbReference type="EMBL" id="BMWX01000004">
    <property type="protein sequence ID" value="GGZ30477.1"/>
    <property type="molecule type" value="Genomic_DNA"/>
</dbReference>
<sequence>MLKFTMMLMALVWSTIAMAQVKVTGEVYDDLNEPLPGANVLIKGTTNGTITDLDGKFSLTVTDSNVTLSVSFIGFETQELTLGNSNHFKVKLQPSPSSLDEVVVIGYGSVKKRDLTGAVASVDTETLTEQKKTDIGQALQGRIAGVDVRTLSNKPGAPLSIDIRGNTVIKNGDASRDGISDDPASDLSKPLYVVDGIFFEDINMLNPADIQQIDVLKDASATAIYGARGANGVVIITTKNGIEGRSVFSYEGTFGIRSATNKPDFYDGDEYVEFVDGVLRSTAWKGLFSTGVPTVEDYRNLTVDMGREIRSSNEEADNVANRRYTDWAEDYLHQGIQTSHNIGMSGGSDGLVYSGSISYLKDEGVMGIENYERYNISASLSKKVSEKFTAGLKTYLAYANREEGSRELFRSTLRLPPTVNERDPEGNVILIPDDQDQRFLNPYYDANGAWITNTKSLDVIANVYLQFKPANWVNIKTQFAPNMQSNRFGEFRGLYTKSSRNESERVQSIYNNSFRTAYTWDNIVNFDFDLAEGHNLKTTLVSSIYYNQFERGNIETRDFDTDSYLYYNTGAGLDVRSYHSNYVKSTLSSFASRVNYSISDRYLFTLTGRYDGSSKLAVDNKWAFFPSAAFAWIVSDENFIKNTKWINNLKLRLSYGESGNDSPVSPYSSLAFLGGADYLFGNTHTNGVDVNGLPNYALTWERSKEFNIGVDMSMFQNRIRVGMDVYSKTTVDAILNKTLSNITAYGSAVGNYGSVRNKGLEVTLNTINIQKNNFRWSSSLNFARNINQILELDGDLDQEPYGTHGVLKIGEAVDAVYAYEKIGIWQLEEADQAAVYGNFPGQYKYKDQNNDGFINQEDKVVLGSVSPKWIGGLNNSFSYKNFDLSVQIYTRQGTYGHSEFYSHFAPYQGDDAKFNKIDLDYWTPENTDASYPALEYGHPGEWYYESFDFVKIGNIGLGYQVPTEALERLKMTSLRFTLDVQNPFTFTNYEGPDPETGLQNSYNGGYMTKIILFGVKLTY</sequence>
<feature type="signal peptide" evidence="8">
    <location>
        <begin position="1"/>
        <end position="19"/>
    </location>
</feature>
<dbReference type="Pfam" id="PF07715">
    <property type="entry name" value="Plug"/>
    <property type="match status" value="1"/>
</dbReference>
<name>A0A918USL2_9BACT</name>
<dbReference type="PROSITE" id="PS52016">
    <property type="entry name" value="TONB_DEPENDENT_REC_3"/>
    <property type="match status" value="1"/>
</dbReference>
<dbReference type="Gene3D" id="2.60.40.1120">
    <property type="entry name" value="Carboxypeptidase-like, regulatory domain"/>
    <property type="match status" value="1"/>
</dbReference>
<protein>
    <submittedName>
        <fullName evidence="10">SusC/RagA family TonB-linked outer membrane protein</fullName>
    </submittedName>
</protein>
<dbReference type="InterPro" id="IPR023997">
    <property type="entry name" value="TonB-dep_OMP_SusC/RagA_CS"/>
</dbReference>
<dbReference type="SUPFAM" id="SSF49464">
    <property type="entry name" value="Carboxypeptidase regulatory domain-like"/>
    <property type="match status" value="1"/>
</dbReference>
<evidence type="ECO:0000256" key="7">
    <source>
        <dbReference type="PROSITE-ProRule" id="PRU01360"/>
    </source>
</evidence>
<evidence type="ECO:0000259" key="9">
    <source>
        <dbReference type="Pfam" id="PF07715"/>
    </source>
</evidence>
<dbReference type="Proteomes" id="UP000619457">
    <property type="component" value="Unassembled WGS sequence"/>
</dbReference>
<keyword evidence="4 7" id="KW-0812">Transmembrane</keyword>
<comment type="subcellular location">
    <subcellularLocation>
        <location evidence="1 7">Cell outer membrane</location>
        <topology evidence="1 7">Multi-pass membrane protein</topology>
    </subcellularLocation>
</comment>
<evidence type="ECO:0000256" key="5">
    <source>
        <dbReference type="ARBA" id="ARBA00023136"/>
    </source>
</evidence>
<proteinExistence type="inferred from homology"/>
<keyword evidence="5 7" id="KW-0472">Membrane</keyword>
<dbReference type="InterPro" id="IPR037066">
    <property type="entry name" value="Plug_dom_sf"/>
</dbReference>
<evidence type="ECO:0000256" key="3">
    <source>
        <dbReference type="ARBA" id="ARBA00022452"/>
    </source>
</evidence>
<keyword evidence="2 7" id="KW-0813">Transport</keyword>
<dbReference type="NCBIfam" id="TIGR04057">
    <property type="entry name" value="SusC_RagA_signa"/>
    <property type="match status" value="1"/>
</dbReference>
<dbReference type="GO" id="GO:0009279">
    <property type="term" value="C:cell outer membrane"/>
    <property type="evidence" value="ECO:0007669"/>
    <property type="project" value="UniProtKB-SubCell"/>
</dbReference>
<dbReference type="RefSeq" id="WP_018474596.1">
    <property type="nucleotide sequence ID" value="NZ_BMWX01000004.1"/>
</dbReference>
<reference evidence="10" key="1">
    <citation type="journal article" date="2014" name="Int. J. Syst. Evol. Microbiol.">
        <title>Complete genome sequence of Corynebacterium casei LMG S-19264T (=DSM 44701T), isolated from a smear-ripened cheese.</title>
        <authorList>
            <consortium name="US DOE Joint Genome Institute (JGI-PGF)"/>
            <person name="Walter F."/>
            <person name="Albersmeier A."/>
            <person name="Kalinowski J."/>
            <person name="Ruckert C."/>
        </authorList>
    </citation>
    <scope>NUCLEOTIDE SEQUENCE</scope>
    <source>
        <strain evidence="10">KCTC 12368</strain>
    </source>
</reference>
<reference evidence="10" key="2">
    <citation type="submission" date="2020-09" db="EMBL/GenBank/DDBJ databases">
        <authorList>
            <person name="Sun Q."/>
            <person name="Kim S."/>
        </authorList>
    </citation>
    <scope>NUCLEOTIDE SEQUENCE</scope>
    <source>
        <strain evidence="10">KCTC 12368</strain>
    </source>
</reference>
<dbReference type="Pfam" id="PF13715">
    <property type="entry name" value="CarbopepD_reg_2"/>
    <property type="match status" value="1"/>
</dbReference>
<evidence type="ECO:0000256" key="8">
    <source>
        <dbReference type="SAM" id="SignalP"/>
    </source>
</evidence>
<dbReference type="InterPro" id="IPR008969">
    <property type="entry name" value="CarboxyPept-like_regulatory"/>
</dbReference>
<dbReference type="NCBIfam" id="TIGR04056">
    <property type="entry name" value="OMP_RagA_SusC"/>
    <property type="match status" value="1"/>
</dbReference>
<dbReference type="InterPro" id="IPR012910">
    <property type="entry name" value="Plug_dom"/>
</dbReference>
<dbReference type="InterPro" id="IPR039426">
    <property type="entry name" value="TonB-dep_rcpt-like"/>
</dbReference>
<dbReference type="AlphaFoldDB" id="A0A918USL2"/>
<gene>
    <name evidence="10" type="ORF">GCM10007049_24000</name>
</gene>
<evidence type="ECO:0000256" key="6">
    <source>
        <dbReference type="ARBA" id="ARBA00023237"/>
    </source>
</evidence>
<keyword evidence="8" id="KW-0732">Signal</keyword>
<feature type="domain" description="TonB-dependent receptor plug" evidence="9">
    <location>
        <begin position="111"/>
        <end position="233"/>
    </location>
</feature>